<proteinExistence type="predicted"/>
<comment type="caution">
    <text evidence="2">The sequence shown here is derived from an EMBL/GenBank/DDBJ whole genome shotgun (WGS) entry which is preliminary data.</text>
</comment>
<keyword evidence="1" id="KW-0812">Transmembrane</keyword>
<dbReference type="Proteomes" id="UP000654075">
    <property type="component" value="Unassembled WGS sequence"/>
</dbReference>
<gene>
    <name evidence="2" type="ORF">PGLA1383_LOCUS43637</name>
</gene>
<dbReference type="EMBL" id="CAJNNV010029019">
    <property type="protein sequence ID" value="CAE8626740.1"/>
    <property type="molecule type" value="Genomic_DNA"/>
</dbReference>
<reference evidence="2" key="1">
    <citation type="submission" date="2021-02" db="EMBL/GenBank/DDBJ databases">
        <authorList>
            <person name="Dougan E. K."/>
            <person name="Rhodes N."/>
            <person name="Thang M."/>
            <person name="Chan C."/>
        </authorList>
    </citation>
    <scope>NUCLEOTIDE SEQUENCE</scope>
</reference>
<organism evidence="2 3">
    <name type="scientific">Polarella glacialis</name>
    <name type="common">Dinoflagellate</name>
    <dbReference type="NCBI Taxonomy" id="89957"/>
    <lineage>
        <taxon>Eukaryota</taxon>
        <taxon>Sar</taxon>
        <taxon>Alveolata</taxon>
        <taxon>Dinophyceae</taxon>
        <taxon>Suessiales</taxon>
        <taxon>Suessiaceae</taxon>
        <taxon>Polarella</taxon>
    </lineage>
</organism>
<feature type="transmembrane region" description="Helical" evidence="1">
    <location>
        <begin position="144"/>
        <end position="168"/>
    </location>
</feature>
<evidence type="ECO:0000313" key="2">
    <source>
        <dbReference type="EMBL" id="CAE8626740.1"/>
    </source>
</evidence>
<keyword evidence="1" id="KW-1133">Transmembrane helix</keyword>
<feature type="transmembrane region" description="Helical" evidence="1">
    <location>
        <begin position="104"/>
        <end position="124"/>
    </location>
</feature>
<feature type="transmembrane region" description="Helical" evidence="1">
    <location>
        <begin position="180"/>
        <end position="203"/>
    </location>
</feature>
<dbReference type="OrthoDB" id="10628437at2759"/>
<accession>A0A813GJX7</accession>
<dbReference type="AlphaFoldDB" id="A0A813GJX7"/>
<keyword evidence="3" id="KW-1185">Reference proteome</keyword>
<feature type="transmembrane region" description="Helical" evidence="1">
    <location>
        <begin position="223"/>
        <end position="248"/>
    </location>
</feature>
<name>A0A813GJX7_POLGL</name>
<keyword evidence="1" id="KW-0472">Membrane</keyword>
<evidence type="ECO:0000313" key="3">
    <source>
        <dbReference type="Proteomes" id="UP000654075"/>
    </source>
</evidence>
<feature type="transmembrane region" description="Helical" evidence="1">
    <location>
        <begin position="74"/>
        <end position="97"/>
    </location>
</feature>
<evidence type="ECO:0000256" key="1">
    <source>
        <dbReference type="SAM" id="Phobius"/>
    </source>
</evidence>
<feature type="transmembrane region" description="Helical" evidence="1">
    <location>
        <begin position="43"/>
        <end position="62"/>
    </location>
</feature>
<sequence length="256" mass="27780">MAARQAATNKDLESSSEDEISCADEWTFKAAAKGVPYRLQQVLISWVFIVASVALLLDFLSLQALVREGDNPDFFAELCNWFGVLSCISWFLGFALLIHWLRSVGATSMGVLGASCKLVAAILFNLQPMTGTMNDPLLGGGAGLWWSNTAGITFFHVGNIISCLDFYLHTAPGADTRKGWLYHGNLPITGMWVYQLATWFLVASNYMACGWGGDVQKALMPTAAAPVFICQVLGASLLLLGSVVYAVWCDGLNLQH</sequence>
<protein>
    <submittedName>
        <fullName evidence="2">Uncharacterized protein</fullName>
    </submittedName>
</protein>